<proteinExistence type="inferred from homology"/>
<evidence type="ECO:0000313" key="8">
    <source>
        <dbReference type="Proteomes" id="UP001652660"/>
    </source>
</evidence>
<reference evidence="9" key="2">
    <citation type="submission" date="2025-04" db="UniProtKB">
        <authorList>
            <consortium name="RefSeq"/>
        </authorList>
    </citation>
    <scope>IDENTIFICATION</scope>
    <source>
        <tissue evidence="9 10">Leaves</tissue>
    </source>
</reference>
<dbReference type="GO" id="GO:0015031">
    <property type="term" value="P:protein transport"/>
    <property type="evidence" value="ECO:0007669"/>
    <property type="project" value="UniProtKB-KW"/>
</dbReference>
<dbReference type="AlphaFoldDB" id="A0A6P6WD08"/>
<dbReference type="CDD" id="cd00170">
    <property type="entry name" value="SEC14"/>
    <property type="match status" value="1"/>
</dbReference>
<dbReference type="PROSITE" id="PS50191">
    <property type="entry name" value="CRAL_TRIO"/>
    <property type="match status" value="1"/>
</dbReference>
<name>A0A6P6WD08_COFAR</name>
<dbReference type="GO" id="GO:0005886">
    <property type="term" value="C:plasma membrane"/>
    <property type="evidence" value="ECO:0007669"/>
    <property type="project" value="UniProtKB-SubCell"/>
</dbReference>
<evidence type="ECO:0000256" key="5">
    <source>
        <dbReference type="ARBA" id="ARBA00038020"/>
    </source>
</evidence>
<dbReference type="Gene3D" id="3.40.525.10">
    <property type="entry name" value="CRAL-TRIO lipid binding domain"/>
    <property type="match status" value="1"/>
</dbReference>
<dbReference type="Pfam" id="PF00650">
    <property type="entry name" value="CRAL_TRIO"/>
    <property type="match status" value="1"/>
</dbReference>
<dbReference type="RefSeq" id="XP_027113159.1">
    <property type="nucleotide sequence ID" value="XM_027257358.1"/>
</dbReference>
<feature type="signal peptide" evidence="6">
    <location>
        <begin position="1"/>
        <end position="20"/>
    </location>
</feature>
<sequence>MFSLFLLNLFVSQCAVNTRGLLQWNKLLFSWYERRICSATTILDVQGLGVKKFSRTTANLLASMTKINNNYYPETLHRMFIVNAGPGFKKVLWPAAQKFLDAKTIAKIQARLFWSLSLWENYLKPLTQVEGGCLSSNMSPWNDPDIRKLVYNVETKFVRQITRVSGDDQKVDLYIQTFPLKFFLCFRGITCSALFSPV</sequence>
<keyword evidence="8" id="KW-1185">Reference proteome</keyword>
<dbReference type="InterPro" id="IPR001251">
    <property type="entry name" value="CRAL-TRIO_dom"/>
</dbReference>
<feature type="domain" description="CRAL-TRIO" evidence="7">
    <location>
        <begin position="1"/>
        <end position="138"/>
    </location>
</feature>
<dbReference type="Proteomes" id="UP001652660">
    <property type="component" value="Chromosome 2e"/>
</dbReference>
<organism evidence="8 9">
    <name type="scientific">Coffea arabica</name>
    <name type="common">Arabian coffee</name>
    <dbReference type="NCBI Taxonomy" id="13443"/>
    <lineage>
        <taxon>Eukaryota</taxon>
        <taxon>Viridiplantae</taxon>
        <taxon>Streptophyta</taxon>
        <taxon>Embryophyta</taxon>
        <taxon>Tracheophyta</taxon>
        <taxon>Spermatophyta</taxon>
        <taxon>Magnoliopsida</taxon>
        <taxon>eudicotyledons</taxon>
        <taxon>Gunneridae</taxon>
        <taxon>Pentapetalae</taxon>
        <taxon>asterids</taxon>
        <taxon>lamiids</taxon>
        <taxon>Gentianales</taxon>
        <taxon>Rubiaceae</taxon>
        <taxon>Ixoroideae</taxon>
        <taxon>Gardenieae complex</taxon>
        <taxon>Bertiereae - Coffeeae clade</taxon>
        <taxon>Coffeeae</taxon>
        <taxon>Coffea</taxon>
    </lineage>
</organism>
<accession>A0A6P6WD08</accession>
<evidence type="ECO:0000256" key="4">
    <source>
        <dbReference type="ARBA" id="ARBA00023034"/>
    </source>
</evidence>
<keyword evidence="3" id="KW-0813">Transport</keyword>
<dbReference type="GO" id="GO:0000139">
    <property type="term" value="C:Golgi membrane"/>
    <property type="evidence" value="ECO:0007669"/>
    <property type="project" value="UniProtKB-SubCell"/>
</dbReference>
<keyword evidence="4" id="KW-0333">Golgi apparatus</keyword>
<dbReference type="RefSeq" id="XP_071935885.1">
    <property type="nucleotide sequence ID" value="XM_072079784.1"/>
</dbReference>
<dbReference type="InterPro" id="IPR051026">
    <property type="entry name" value="PI/PC_transfer"/>
</dbReference>
<keyword evidence="6" id="KW-0732">Signal</keyword>
<protein>
    <submittedName>
        <fullName evidence="9 10">Phosphatidylinositol/phosphatidylcholine transfer protein SFH13-like isoform X3</fullName>
    </submittedName>
</protein>
<evidence type="ECO:0000313" key="10">
    <source>
        <dbReference type="RefSeq" id="XP_071935885.1"/>
    </source>
</evidence>
<dbReference type="GeneID" id="113731869"/>
<evidence type="ECO:0000256" key="2">
    <source>
        <dbReference type="ARBA" id="ARBA00004395"/>
    </source>
</evidence>
<feature type="chain" id="PRO_5027931836" evidence="6">
    <location>
        <begin position="21"/>
        <end position="198"/>
    </location>
</feature>
<dbReference type="InterPro" id="IPR036865">
    <property type="entry name" value="CRAL-TRIO_dom_sf"/>
</dbReference>
<gene>
    <name evidence="9 10" type="primary">LOC113731869</name>
</gene>
<dbReference type="PANTHER" id="PTHR45657">
    <property type="entry name" value="CRAL-TRIO DOMAIN-CONTAINING PROTEIN YKL091C-RELATED"/>
    <property type="match status" value="1"/>
</dbReference>
<evidence type="ECO:0000313" key="9">
    <source>
        <dbReference type="RefSeq" id="XP_027113159.1"/>
    </source>
</evidence>
<evidence type="ECO:0000256" key="1">
    <source>
        <dbReference type="ARBA" id="ARBA00004202"/>
    </source>
</evidence>
<keyword evidence="3" id="KW-0653">Protein transport</keyword>
<evidence type="ECO:0000259" key="7">
    <source>
        <dbReference type="PROSITE" id="PS50191"/>
    </source>
</evidence>
<reference evidence="8" key="1">
    <citation type="journal article" date="2025" name="Foods">
        <title>Unveiling the Microbial Signatures of Arabica Coffee Cherries: Insights into Ripeness Specific Diversity, Functional Traits, and Implications for Quality and Safety.</title>
        <authorList>
            <consortium name="RefSeq"/>
            <person name="Tenea G.N."/>
            <person name="Cifuentes V."/>
            <person name="Reyes P."/>
            <person name="Cevallos-Vallejos M."/>
        </authorList>
    </citation>
    <scope>NUCLEOTIDE SEQUENCE [LARGE SCALE GENOMIC DNA]</scope>
</reference>
<comment type="subcellular location">
    <subcellularLocation>
        <location evidence="1">Cell membrane</location>
        <topology evidence="1">Peripheral membrane protein</topology>
    </subcellularLocation>
    <subcellularLocation>
        <location evidence="2">Golgi apparatus membrane</location>
        <topology evidence="2">Peripheral membrane protein</topology>
    </subcellularLocation>
</comment>
<dbReference type="PANTHER" id="PTHR45657:SF8">
    <property type="entry name" value="PHOSPHATIDYLINOSITOL_PHOSPHATIDYLCHOLINE TRANSFER PROTEIN SFH13"/>
    <property type="match status" value="1"/>
</dbReference>
<evidence type="ECO:0000256" key="3">
    <source>
        <dbReference type="ARBA" id="ARBA00022927"/>
    </source>
</evidence>
<comment type="similarity">
    <text evidence="5">Belongs to the SFH family.</text>
</comment>
<evidence type="ECO:0000256" key="6">
    <source>
        <dbReference type="SAM" id="SignalP"/>
    </source>
</evidence>
<dbReference type="SUPFAM" id="SSF52087">
    <property type="entry name" value="CRAL/TRIO domain"/>
    <property type="match status" value="1"/>
</dbReference>